<dbReference type="Proteomes" id="UP000542720">
    <property type="component" value="Unassembled WGS sequence"/>
</dbReference>
<evidence type="ECO:0000313" key="2">
    <source>
        <dbReference type="Proteomes" id="UP000542720"/>
    </source>
</evidence>
<sequence length="65" mass="7182">MNGMSETQRAQPINAQLLYLHRLSGVRYSATFESASSYALTPIHGAVRHASVKELANAEVWQLLP</sequence>
<name>A0A7W4LQJ4_9GAMM</name>
<dbReference type="AlphaFoldDB" id="A0A7W4LQJ4"/>
<protein>
    <submittedName>
        <fullName evidence="1">Uncharacterized protein</fullName>
    </submittedName>
</protein>
<dbReference type="EMBL" id="JACJUD010000010">
    <property type="protein sequence ID" value="MBB2497499.1"/>
    <property type="molecule type" value="Genomic_DNA"/>
</dbReference>
<accession>A0A7W4LQJ4</accession>
<keyword evidence="2" id="KW-1185">Reference proteome</keyword>
<proteinExistence type="predicted"/>
<gene>
    <name evidence="1" type="ORF">H3H51_20955</name>
</gene>
<evidence type="ECO:0000313" key="1">
    <source>
        <dbReference type="EMBL" id="MBB2497499.1"/>
    </source>
</evidence>
<organism evidence="1 2">
    <name type="scientific">Aquipseudomonas ullengensis</name>
    <dbReference type="NCBI Taxonomy" id="2759166"/>
    <lineage>
        <taxon>Bacteria</taxon>
        <taxon>Pseudomonadati</taxon>
        <taxon>Pseudomonadota</taxon>
        <taxon>Gammaproteobacteria</taxon>
        <taxon>Pseudomonadales</taxon>
        <taxon>Pseudomonadaceae</taxon>
        <taxon>Aquipseudomonas</taxon>
    </lineage>
</organism>
<comment type="caution">
    <text evidence="1">The sequence shown here is derived from an EMBL/GenBank/DDBJ whole genome shotgun (WGS) entry which is preliminary data.</text>
</comment>
<reference evidence="1 2" key="1">
    <citation type="submission" date="2020-08" db="EMBL/GenBank/DDBJ databases">
        <authorList>
            <person name="Kim C.M."/>
        </authorList>
    </citation>
    <scope>NUCLEOTIDE SEQUENCE [LARGE SCALE GENOMIC DNA]</scope>
    <source>
        <strain evidence="1 2">UL070</strain>
    </source>
</reference>